<dbReference type="EMBL" id="MTZV01000006">
    <property type="protein sequence ID" value="PCE22203.1"/>
    <property type="molecule type" value="Genomic_DNA"/>
</dbReference>
<reference evidence="2 3" key="1">
    <citation type="submission" date="2017-01" db="EMBL/GenBank/DDBJ databases">
        <title>Whole-Genome Shotgun Sequencing of Two beta-Proteobacterial Species in Search of the Bulgecin Biosynthetic Cluster.</title>
        <authorList>
            <person name="Horsman M.E."/>
            <person name="Marous D.R."/>
            <person name="Li R."/>
            <person name="Oliver R.A."/>
            <person name="Byun B."/>
            <person name="Emrich S.J."/>
            <person name="Boggess B."/>
            <person name="Townsend C.A."/>
            <person name="Mobashery S."/>
        </authorList>
    </citation>
    <scope>NUCLEOTIDE SEQUENCE [LARGE SCALE GENOMIC DNA]</scope>
    <source>
        <strain evidence="2 3">ATCC 31363</strain>
    </source>
</reference>
<dbReference type="Proteomes" id="UP000218022">
    <property type="component" value="Unassembled WGS sequence"/>
</dbReference>
<name>A0A2A4EL92_9BURK</name>
<feature type="compositionally biased region" description="Polar residues" evidence="1">
    <location>
        <begin position="24"/>
        <end position="33"/>
    </location>
</feature>
<evidence type="ECO:0000313" key="2">
    <source>
        <dbReference type="EMBL" id="PCE22203.1"/>
    </source>
</evidence>
<evidence type="ECO:0000256" key="1">
    <source>
        <dbReference type="SAM" id="MobiDB-lite"/>
    </source>
</evidence>
<accession>A0A2A4EL92</accession>
<evidence type="ECO:0000313" key="3">
    <source>
        <dbReference type="Proteomes" id="UP000218022"/>
    </source>
</evidence>
<proteinExistence type="predicted"/>
<protein>
    <submittedName>
        <fullName evidence="2">Uncharacterized protein</fullName>
    </submittedName>
</protein>
<feature type="region of interest" description="Disordered" evidence="1">
    <location>
        <begin position="14"/>
        <end position="36"/>
    </location>
</feature>
<gene>
    <name evidence="2" type="ORF">BWP39_21245</name>
</gene>
<dbReference type="RefSeq" id="WP_096723787.1">
    <property type="nucleotide sequence ID" value="NZ_MTZV01000006.1"/>
</dbReference>
<organism evidence="2 3">
    <name type="scientific">Paraburkholderia acidicola</name>
    <dbReference type="NCBI Taxonomy" id="1912599"/>
    <lineage>
        <taxon>Bacteria</taxon>
        <taxon>Pseudomonadati</taxon>
        <taxon>Pseudomonadota</taxon>
        <taxon>Betaproteobacteria</taxon>
        <taxon>Burkholderiales</taxon>
        <taxon>Burkholderiaceae</taxon>
        <taxon>Paraburkholderia</taxon>
    </lineage>
</organism>
<dbReference type="AlphaFoldDB" id="A0A2A4EL92"/>
<sequence length="152" mass="16231">MRFFPNPLRLSANRSASAKIRDTAPSSPHTDFTSRSRRKRITLALSIAAATLADAGCVATVPPPPSPPIDAVPFATAELPPQCVVSYAALLDLAELARRYGRASSVFLDALGDLSDQLNNCLRQADDVRTPGRLPESLMLHAIAVPLPGFAR</sequence>
<comment type="caution">
    <text evidence="2">The sequence shown here is derived from an EMBL/GenBank/DDBJ whole genome shotgun (WGS) entry which is preliminary data.</text>
</comment>